<evidence type="ECO:0000256" key="2">
    <source>
        <dbReference type="ARBA" id="ARBA00007749"/>
    </source>
</evidence>
<evidence type="ECO:0000256" key="1">
    <source>
        <dbReference type="ARBA" id="ARBA00001947"/>
    </source>
</evidence>
<dbReference type="SUPFAM" id="SSF56281">
    <property type="entry name" value="Metallo-hydrolase/oxidoreductase"/>
    <property type="match status" value="1"/>
</dbReference>
<evidence type="ECO:0000313" key="7">
    <source>
        <dbReference type="EMBL" id="GAA1691369.1"/>
    </source>
</evidence>
<evidence type="ECO:0000256" key="4">
    <source>
        <dbReference type="ARBA" id="ARBA00022801"/>
    </source>
</evidence>
<dbReference type="Proteomes" id="UP001500618">
    <property type="component" value="Unassembled WGS sequence"/>
</dbReference>
<sequence>MVATAGRLAVPRRADLRFLAHLGDAGRPKVRATVRLTALPQSSRYVPAAIIAEGARRPSRVALGMTTYLVEHPQARFLVDPAMCEGVHERVLPGIPQPIRYFVKPERPITNLPEALREVGLGPSDVDFCLPTHLHWDHVSGLLELPMAVPVRTLAAERDFALAADGPPHGVVLAPLHDRHFETYELDGPPVLTFQRSHDLFGDGSVVLVDLAGHTPGSVGVLLALDDGRDILLAGDAIWHGLQTTLIREKAPFPGNFVDRDRNAAFYAIHRLHALPSTITVVASHDREAAAAFLPQPVV</sequence>
<dbReference type="InterPro" id="IPR001279">
    <property type="entry name" value="Metallo-B-lactamas"/>
</dbReference>
<evidence type="ECO:0000259" key="6">
    <source>
        <dbReference type="SMART" id="SM00849"/>
    </source>
</evidence>
<dbReference type="SMART" id="SM00849">
    <property type="entry name" value="Lactamase_B"/>
    <property type="match status" value="1"/>
</dbReference>
<accession>A0ABP4TPL8</accession>
<organism evidence="7 8">
    <name type="scientific">Fodinicola feengrottensis</name>
    <dbReference type="NCBI Taxonomy" id="435914"/>
    <lineage>
        <taxon>Bacteria</taxon>
        <taxon>Bacillati</taxon>
        <taxon>Actinomycetota</taxon>
        <taxon>Actinomycetes</taxon>
        <taxon>Mycobacteriales</taxon>
        <taxon>Fodinicola</taxon>
    </lineage>
</organism>
<dbReference type="Gene3D" id="3.60.15.10">
    <property type="entry name" value="Ribonuclease Z/Hydroxyacylglutathione hydrolase-like"/>
    <property type="match status" value="1"/>
</dbReference>
<name>A0ABP4TPL8_9ACTN</name>
<keyword evidence="3" id="KW-0479">Metal-binding</keyword>
<dbReference type="Pfam" id="PF00753">
    <property type="entry name" value="Lactamase_B"/>
    <property type="match status" value="1"/>
</dbReference>
<evidence type="ECO:0000313" key="8">
    <source>
        <dbReference type="Proteomes" id="UP001500618"/>
    </source>
</evidence>
<evidence type="ECO:0000256" key="5">
    <source>
        <dbReference type="ARBA" id="ARBA00022833"/>
    </source>
</evidence>
<comment type="similarity">
    <text evidence="2">Belongs to the metallo-beta-lactamase superfamily.</text>
</comment>
<protein>
    <submittedName>
        <fullName evidence="7">MBL fold metallo-hydrolase</fullName>
    </submittedName>
</protein>
<dbReference type="PANTHER" id="PTHR42978:SF2">
    <property type="entry name" value="102 KBASES UNSTABLE REGION: FROM 1 TO 119443"/>
    <property type="match status" value="1"/>
</dbReference>
<keyword evidence="5" id="KW-0862">Zinc</keyword>
<dbReference type="PANTHER" id="PTHR42978">
    <property type="entry name" value="QUORUM-QUENCHING LACTONASE YTNP-RELATED-RELATED"/>
    <property type="match status" value="1"/>
</dbReference>
<dbReference type="InterPro" id="IPR051013">
    <property type="entry name" value="MBL_superfamily_lactonases"/>
</dbReference>
<gene>
    <name evidence="7" type="ORF">GCM10009765_45980</name>
</gene>
<keyword evidence="8" id="KW-1185">Reference proteome</keyword>
<dbReference type="EMBL" id="BAAANY010000019">
    <property type="protein sequence ID" value="GAA1691369.1"/>
    <property type="molecule type" value="Genomic_DNA"/>
</dbReference>
<dbReference type="InterPro" id="IPR036866">
    <property type="entry name" value="RibonucZ/Hydroxyglut_hydro"/>
</dbReference>
<proteinExistence type="inferred from homology"/>
<evidence type="ECO:0000256" key="3">
    <source>
        <dbReference type="ARBA" id="ARBA00022723"/>
    </source>
</evidence>
<feature type="domain" description="Metallo-beta-lactamase" evidence="6">
    <location>
        <begin position="64"/>
        <end position="285"/>
    </location>
</feature>
<comment type="cofactor">
    <cofactor evidence="1">
        <name>Zn(2+)</name>
        <dbReference type="ChEBI" id="CHEBI:29105"/>
    </cofactor>
</comment>
<comment type="caution">
    <text evidence="7">The sequence shown here is derived from an EMBL/GenBank/DDBJ whole genome shotgun (WGS) entry which is preliminary data.</text>
</comment>
<reference evidence="8" key="1">
    <citation type="journal article" date="2019" name="Int. J. Syst. Evol. Microbiol.">
        <title>The Global Catalogue of Microorganisms (GCM) 10K type strain sequencing project: providing services to taxonomists for standard genome sequencing and annotation.</title>
        <authorList>
            <consortium name="The Broad Institute Genomics Platform"/>
            <consortium name="The Broad Institute Genome Sequencing Center for Infectious Disease"/>
            <person name="Wu L."/>
            <person name="Ma J."/>
        </authorList>
    </citation>
    <scope>NUCLEOTIDE SEQUENCE [LARGE SCALE GENOMIC DNA]</scope>
    <source>
        <strain evidence="8">JCM 14718</strain>
    </source>
</reference>
<keyword evidence="4" id="KW-0378">Hydrolase</keyword>